<evidence type="ECO:0000313" key="3">
    <source>
        <dbReference type="Proteomes" id="UP000053257"/>
    </source>
</evidence>
<reference evidence="2 3" key="1">
    <citation type="journal article" date="2014" name="PLoS Genet.">
        <title>Analysis of the Phlebiopsis gigantea genome, transcriptome and secretome provides insight into its pioneer colonization strategies of wood.</title>
        <authorList>
            <person name="Hori C."/>
            <person name="Ishida T."/>
            <person name="Igarashi K."/>
            <person name="Samejima M."/>
            <person name="Suzuki H."/>
            <person name="Master E."/>
            <person name="Ferreira P."/>
            <person name="Ruiz-Duenas F.J."/>
            <person name="Held B."/>
            <person name="Canessa P."/>
            <person name="Larrondo L.F."/>
            <person name="Schmoll M."/>
            <person name="Druzhinina I.S."/>
            <person name="Kubicek C.P."/>
            <person name="Gaskell J.A."/>
            <person name="Kersten P."/>
            <person name="St John F."/>
            <person name="Glasner J."/>
            <person name="Sabat G."/>
            <person name="Splinter BonDurant S."/>
            <person name="Syed K."/>
            <person name="Yadav J."/>
            <person name="Mgbeahuruike A.C."/>
            <person name="Kovalchuk A."/>
            <person name="Asiegbu F.O."/>
            <person name="Lackner G."/>
            <person name="Hoffmeister D."/>
            <person name="Rencoret J."/>
            <person name="Gutierrez A."/>
            <person name="Sun H."/>
            <person name="Lindquist E."/>
            <person name="Barry K."/>
            <person name="Riley R."/>
            <person name="Grigoriev I.V."/>
            <person name="Henrissat B."/>
            <person name="Kues U."/>
            <person name="Berka R.M."/>
            <person name="Martinez A.T."/>
            <person name="Covert S.F."/>
            <person name="Blanchette R.A."/>
            <person name="Cullen D."/>
        </authorList>
    </citation>
    <scope>NUCLEOTIDE SEQUENCE [LARGE SCALE GENOMIC DNA]</scope>
    <source>
        <strain evidence="2 3">11061_1 CR5-6</strain>
    </source>
</reference>
<sequence>MRLGVVAWASPRLSHSCRGGVRRAFEANGLLHLQICAPGSLRVAVRAWSRRRGTVLHRRRPGHDKKPARKRAALRVTLPDVTSASGCHPHPHAARGLPNVVPERRRDTQPTSNEL</sequence>
<gene>
    <name evidence="2" type="ORF">PHLGIDRAFT_384842</name>
</gene>
<accession>A0A0C3NSR4</accession>
<dbReference type="Proteomes" id="UP000053257">
    <property type="component" value="Unassembled WGS sequence"/>
</dbReference>
<name>A0A0C3NSR4_PHLG1</name>
<protein>
    <submittedName>
        <fullName evidence="2">Uncharacterized protein</fullName>
    </submittedName>
</protein>
<feature type="region of interest" description="Disordered" evidence="1">
    <location>
        <begin position="81"/>
        <end position="115"/>
    </location>
</feature>
<dbReference type="EMBL" id="KN840482">
    <property type="protein sequence ID" value="KIP08269.1"/>
    <property type="molecule type" value="Genomic_DNA"/>
</dbReference>
<organism evidence="2 3">
    <name type="scientific">Phlebiopsis gigantea (strain 11061_1 CR5-6)</name>
    <name type="common">White-rot fungus</name>
    <name type="synonym">Peniophora gigantea</name>
    <dbReference type="NCBI Taxonomy" id="745531"/>
    <lineage>
        <taxon>Eukaryota</taxon>
        <taxon>Fungi</taxon>
        <taxon>Dikarya</taxon>
        <taxon>Basidiomycota</taxon>
        <taxon>Agaricomycotina</taxon>
        <taxon>Agaricomycetes</taxon>
        <taxon>Polyporales</taxon>
        <taxon>Phanerochaetaceae</taxon>
        <taxon>Phlebiopsis</taxon>
    </lineage>
</organism>
<dbReference type="AlphaFoldDB" id="A0A0C3NSR4"/>
<proteinExistence type="predicted"/>
<keyword evidence="3" id="KW-1185">Reference proteome</keyword>
<evidence type="ECO:0000256" key="1">
    <source>
        <dbReference type="SAM" id="MobiDB-lite"/>
    </source>
</evidence>
<dbReference type="HOGENOM" id="CLU_2109887_0_0_1"/>
<evidence type="ECO:0000313" key="2">
    <source>
        <dbReference type="EMBL" id="KIP08269.1"/>
    </source>
</evidence>